<organism evidence="1 2">
    <name type="scientific">Colocasia esculenta</name>
    <name type="common">Wild taro</name>
    <name type="synonym">Arum esculentum</name>
    <dbReference type="NCBI Taxonomy" id="4460"/>
    <lineage>
        <taxon>Eukaryota</taxon>
        <taxon>Viridiplantae</taxon>
        <taxon>Streptophyta</taxon>
        <taxon>Embryophyta</taxon>
        <taxon>Tracheophyta</taxon>
        <taxon>Spermatophyta</taxon>
        <taxon>Magnoliopsida</taxon>
        <taxon>Liliopsida</taxon>
        <taxon>Araceae</taxon>
        <taxon>Aroideae</taxon>
        <taxon>Colocasieae</taxon>
        <taxon>Colocasia</taxon>
    </lineage>
</organism>
<name>A0A843UTD9_COLES</name>
<dbReference type="AlphaFoldDB" id="A0A843UTD9"/>
<proteinExistence type="predicted"/>
<gene>
    <name evidence="1" type="ORF">Taro_018281</name>
</gene>
<sequence>MQNIRFWPKFKEGDGGASRDHVATGRMGALSIERGGEARRVHDATWRPTATLLLSRRIAPSR</sequence>
<evidence type="ECO:0000313" key="1">
    <source>
        <dbReference type="EMBL" id="MQL85747.1"/>
    </source>
</evidence>
<comment type="caution">
    <text evidence="1">The sequence shown here is derived from an EMBL/GenBank/DDBJ whole genome shotgun (WGS) entry which is preliminary data.</text>
</comment>
<dbReference type="EMBL" id="NMUH01000848">
    <property type="protein sequence ID" value="MQL85747.1"/>
    <property type="molecule type" value="Genomic_DNA"/>
</dbReference>
<protein>
    <submittedName>
        <fullName evidence="1">Uncharacterized protein</fullName>
    </submittedName>
</protein>
<accession>A0A843UTD9</accession>
<dbReference type="Proteomes" id="UP000652761">
    <property type="component" value="Unassembled WGS sequence"/>
</dbReference>
<reference evidence="1" key="1">
    <citation type="submission" date="2017-07" db="EMBL/GenBank/DDBJ databases">
        <title>Taro Niue Genome Assembly and Annotation.</title>
        <authorList>
            <person name="Atibalentja N."/>
            <person name="Keating K."/>
            <person name="Fields C.J."/>
        </authorList>
    </citation>
    <scope>NUCLEOTIDE SEQUENCE</scope>
    <source>
        <strain evidence="1">Niue_2</strain>
        <tissue evidence="1">Leaf</tissue>
    </source>
</reference>
<evidence type="ECO:0000313" key="2">
    <source>
        <dbReference type="Proteomes" id="UP000652761"/>
    </source>
</evidence>
<keyword evidence="2" id="KW-1185">Reference proteome</keyword>